<keyword evidence="7" id="KW-1015">Disulfide bond</keyword>
<evidence type="ECO:0000256" key="11">
    <source>
        <dbReference type="ARBA" id="ARBA00037312"/>
    </source>
</evidence>
<accession>A0A9P9BIS0</accession>
<dbReference type="InterPro" id="IPR011050">
    <property type="entry name" value="Pectin_lyase_fold/virulence"/>
</dbReference>
<comment type="catalytic activity">
    <reaction evidence="15">
        <text>[(1-&gt;4)-alpha-D-galacturonosyl](n) + H2O = alpha-D-galacturonate + [(1-&gt;4)-alpha-D-galacturonosyl](n-1)</text>
        <dbReference type="Rhea" id="RHEA:14117"/>
        <dbReference type="Rhea" id="RHEA-COMP:14570"/>
        <dbReference type="Rhea" id="RHEA-COMP:14572"/>
        <dbReference type="ChEBI" id="CHEBI:15377"/>
        <dbReference type="ChEBI" id="CHEBI:58658"/>
        <dbReference type="ChEBI" id="CHEBI:140523"/>
        <dbReference type="EC" id="3.2.1.67"/>
    </reaction>
</comment>
<evidence type="ECO:0000256" key="2">
    <source>
        <dbReference type="ARBA" id="ARBA00008834"/>
    </source>
</evidence>
<sequence length="463" mass="51664">MHFSQLLLPLAVLADAILSSNVVLPAGVPRDVVEFREKHPYRSPKPDCHRKVVTIRSSKDDLDDVADEFLQGIKNANNGGTLRLEKNKLYVIGKPLDLTFLNDIHVDLQGEILFTNDTSYWQANAFHHPFQNSIMFWKWGGSQIKIYGDGILNGNGQRWYNEFAGLEILDPSNSYLRPILMYVENATDISIKGIHQKNSPCWTNFVVTSKNIEFENVMVTAHSNNASALPKNTDMFDSLNIENLRVKQVWVDIGDDCFSPKSNASNVHVDTMYCNGTHGQSIGSLGQYEGEKSFVEDVVIENVWLLNGQHGARLKTWAGEHVGYGYINNVTFRNFWQAANEYASYVDSCYFNIPTDVCAQYPSKMNLTNILFENFTGYTSGKYGRAVARLTCSSSPDAVCENIQFKNFQIETPCGNKEPVIICDGIKGGLGVPCVPYNSTEAKAALADKCTVPAATTTVQPWH</sequence>
<keyword evidence="5" id="KW-0677">Repeat</keyword>
<keyword evidence="3" id="KW-0964">Secreted</keyword>
<evidence type="ECO:0000256" key="7">
    <source>
        <dbReference type="ARBA" id="ARBA00023157"/>
    </source>
</evidence>
<dbReference type="AlphaFoldDB" id="A0A9P9BIS0"/>
<reference evidence="18" key="1">
    <citation type="journal article" date="2021" name="Nat. Commun.">
        <title>Genetic determinants of endophytism in the Arabidopsis root mycobiome.</title>
        <authorList>
            <person name="Mesny F."/>
            <person name="Miyauchi S."/>
            <person name="Thiergart T."/>
            <person name="Pickel B."/>
            <person name="Atanasova L."/>
            <person name="Karlsson M."/>
            <person name="Huettel B."/>
            <person name="Barry K.W."/>
            <person name="Haridas S."/>
            <person name="Chen C."/>
            <person name="Bauer D."/>
            <person name="Andreopoulos W."/>
            <person name="Pangilinan J."/>
            <person name="LaButti K."/>
            <person name="Riley R."/>
            <person name="Lipzen A."/>
            <person name="Clum A."/>
            <person name="Drula E."/>
            <person name="Henrissat B."/>
            <person name="Kohler A."/>
            <person name="Grigoriev I.V."/>
            <person name="Martin F.M."/>
            <person name="Hacquard S."/>
        </authorList>
    </citation>
    <scope>NUCLEOTIDE SEQUENCE</scope>
    <source>
        <strain evidence="18">MPI-CAGE-CH-0230</strain>
    </source>
</reference>
<evidence type="ECO:0000256" key="6">
    <source>
        <dbReference type="ARBA" id="ARBA00022801"/>
    </source>
</evidence>
<keyword evidence="9 16" id="KW-0326">Glycosidase</keyword>
<comment type="similarity">
    <text evidence="2 16">Belongs to the glycosyl hydrolase 28 family.</text>
</comment>
<comment type="caution">
    <text evidence="18">The sequence shown here is derived from an EMBL/GenBank/DDBJ whole genome shotgun (WGS) entry which is preliminary data.</text>
</comment>
<dbReference type="GeneID" id="70181389"/>
<name>A0A9P9BIS0_9PEZI</name>
<dbReference type="InterPro" id="IPR012334">
    <property type="entry name" value="Pectin_lyas_fold"/>
</dbReference>
<dbReference type="GO" id="GO:0005576">
    <property type="term" value="C:extracellular region"/>
    <property type="evidence" value="ECO:0007669"/>
    <property type="project" value="UniProtKB-SubCell"/>
</dbReference>
<evidence type="ECO:0000256" key="5">
    <source>
        <dbReference type="ARBA" id="ARBA00022737"/>
    </source>
</evidence>
<protein>
    <recommendedName>
        <fullName evidence="12">galacturonan 1,4-alpha-galacturonidase</fullName>
        <ecNumber evidence="12">3.2.1.67</ecNumber>
    </recommendedName>
    <alternativeName>
        <fullName evidence="13">Galacturan 1,4-alpha-galacturonidase B</fullName>
    </alternativeName>
    <alternativeName>
        <fullName evidence="14">Poly(1,4-alpha-D-galacturonide)galacturonohydrolase B</fullName>
    </alternativeName>
</protein>
<organism evidence="18 19">
    <name type="scientific">Microdochium trichocladiopsis</name>
    <dbReference type="NCBI Taxonomy" id="1682393"/>
    <lineage>
        <taxon>Eukaryota</taxon>
        <taxon>Fungi</taxon>
        <taxon>Dikarya</taxon>
        <taxon>Ascomycota</taxon>
        <taxon>Pezizomycotina</taxon>
        <taxon>Sordariomycetes</taxon>
        <taxon>Xylariomycetidae</taxon>
        <taxon>Xylariales</taxon>
        <taxon>Microdochiaceae</taxon>
        <taxon>Microdochium</taxon>
    </lineage>
</organism>
<dbReference type="SUPFAM" id="SSF51126">
    <property type="entry name" value="Pectin lyase-like"/>
    <property type="match status" value="1"/>
</dbReference>
<comment type="function">
    <text evidence="11">Specific in hydrolyzing the terminal glycosidic bond of polygalacturonic acid and oligogalacturonates.</text>
</comment>
<evidence type="ECO:0000313" key="18">
    <source>
        <dbReference type="EMBL" id="KAH7024533.1"/>
    </source>
</evidence>
<evidence type="ECO:0000313" key="19">
    <source>
        <dbReference type="Proteomes" id="UP000756346"/>
    </source>
</evidence>
<dbReference type="Proteomes" id="UP000756346">
    <property type="component" value="Unassembled WGS sequence"/>
</dbReference>
<dbReference type="GO" id="GO:0005975">
    <property type="term" value="P:carbohydrate metabolic process"/>
    <property type="evidence" value="ECO:0007669"/>
    <property type="project" value="InterPro"/>
</dbReference>
<dbReference type="PANTHER" id="PTHR31736">
    <property type="match status" value="1"/>
</dbReference>
<dbReference type="EC" id="3.2.1.67" evidence="12"/>
<dbReference type="Pfam" id="PF00295">
    <property type="entry name" value="Glyco_hydro_28"/>
    <property type="match status" value="1"/>
</dbReference>
<dbReference type="Gene3D" id="2.160.20.10">
    <property type="entry name" value="Single-stranded right-handed beta-helix, Pectin lyase-like"/>
    <property type="match status" value="1"/>
</dbReference>
<feature type="chain" id="PRO_5040198954" description="galacturonan 1,4-alpha-galacturonidase" evidence="17">
    <location>
        <begin position="17"/>
        <end position="463"/>
    </location>
</feature>
<evidence type="ECO:0000256" key="14">
    <source>
        <dbReference type="ARBA" id="ARBA00042261"/>
    </source>
</evidence>
<evidence type="ECO:0000256" key="15">
    <source>
        <dbReference type="ARBA" id="ARBA00048766"/>
    </source>
</evidence>
<keyword evidence="8" id="KW-0325">Glycoprotein</keyword>
<evidence type="ECO:0000256" key="3">
    <source>
        <dbReference type="ARBA" id="ARBA00022525"/>
    </source>
</evidence>
<keyword evidence="6 16" id="KW-0378">Hydrolase</keyword>
<dbReference type="PANTHER" id="PTHR31736:SF6">
    <property type="entry name" value="EXOPOLYGALACTURONASE B-RELATED"/>
    <property type="match status" value="1"/>
</dbReference>
<feature type="signal peptide" evidence="17">
    <location>
        <begin position="1"/>
        <end position="16"/>
    </location>
</feature>
<dbReference type="GO" id="GO:0004650">
    <property type="term" value="F:polygalacturonase activity"/>
    <property type="evidence" value="ECO:0007669"/>
    <property type="project" value="InterPro"/>
</dbReference>
<keyword evidence="4 17" id="KW-0732">Signal</keyword>
<dbReference type="OrthoDB" id="187139at2759"/>
<dbReference type="EMBL" id="JAGTJQ010000009">
    <property type="protein sequence ID" value="KAH7024533.1"/>
    <property type="molecule type" value="Genomic_DNA"/>
</dbReference>
<dbReference type="InterPro" id="IPR000743">
    <property type="entry name" value="Glyco_hydro_28"/>
</dbReference>
<dbReference type="GO" id="GO:0047911">
    <property type="term" value="F:galacturan 1,4-alpha-galacturonidase activity"/>
    <property type="evidence" value="ECO:0007669"/>
    <property type="project" value="UniProtKB-EC"/>
</dbReference>
<evidence type="ECO:0000256" key="13">
    <source>
        <dbReference type="ARBA" id="ARBA00041473"/>
    </source>
</evidence>
<proteinExistence type="inferred from homology"/>
<gene>
    <name evidence="18" type="ORF">B0I36DRAFT_295173</name>
</gene>
<keyword evidence="10" id="KW-0961">Cell wall biogenesis/degradation</keyword>
<comment type="subcellular location">
    <subcellularLocation>
        <location evidence="1">Secreted</location>
    </subcellularLocation>
</comment>
<evidence type="ECO:0000256" key="16">
    <source>
        <dbReference type="RuleBase" id="RU361169"/>
    </source>
</evidence>
<keyword evidence="19" id="KW-1185">Reference proteome</keyword>
<evidence type="ECO:0000256" key="1">
    <source>
        <dbReference type="ARBA" id="ARBA00004613"/>
    </source>
</evidence>
<evidence type="ECO:0000256" key="9">
    <source>
        <dbReference type="ARBA" id="ARBA00023295"/>
    </source>
</evidence>
<evidence type="ECO:0000256" key="17">
    <source>
        <dbReference type="SAM" id="SignalP"/>
    </source>
</evidence>
<dbReference type="GO" id="GO:0071555">
    <property type="term" value="P:cell wall organization"/>
    <property type="evidence" value="ECO:0007669"/>
    <property type="project" value="UniProtKB-KW"/>
</dbReference>
<evidence type="ECO:0000256" key="10">
    <source>
        <dbReference type="ARBA" id="ARBA00023316"/>
    </source>
</evidence>
<evidence type="ECO:0000256" key="12">
    <source>
        <dbReference type="ARBA" id="ARBA00038933"/>
    </source>
</evidence>
<evidence type="ECO:0000256" key="8">
    <source>
        <dbReference type="ARBA" id="ARBA00023180"/>
    </source>
</evidence>
<dbReference type="RefSeq" id="XP_046008081.1">
    <property type="nucleotide sequence ID" value="XM_046151843.1"/>
</dbReference>
<evidence type="ECO:0000256" key="4">
    <source>
        <dbReference type="ARBA" id="ARBA00022729"/>
    </source>
</evidence>